<evidence type="ECO:0000313" key="1">
    <source>
        <dbReference type="EMBL" id="MPC39931.1"/>
    </source>
</evidence>
<sequence length="69" mass="7746">MWTCLYFHHSTTTTTTTTTTPSTPTAYTWRHLRSPLPSPGHPDPSQVCELPDYDAEVVWGQLPLCKLAT</sequence>
<dbReference type="EMBL" id="VSRR010004523">
    <property type="protein sequence ID" value="MPC39931.1"/>
    <property type="molecule type" value="Genomic_DNA"/>
</dbReference>
<proteinExistence type="predicted"/>
<dbReference type="Proteomes" id="UP000324222">
    <property type="component" value="Unassembled WGS sequence"/>
</dbReference>
<accession>A0A5B7EYT0</accession>
<keyword evidence="2" id="KW-1185">Reference proteome</keyword>
<reference evidence="1 2" key="1">
    <citation type="submission" date="2019-05" db="EMBL/GenBank/DDBJ databases">
        <title>Another draft genome of Portunus trituberculatus and its Hox gene families provides insights of decapod evolution.</title>
        <authorList>
            <person name="Jeong J.-H."/>
            <person name="Song I."/>
            <person name="Kim S."/>
            <person name="Choi T."/>
            <person name="Kim D."/>
            <person name="Ryu S."/>
            <person name="Kim W."/>
        </authorList>
    </citation>
    <scope>NUCLEOTIDE SEQUENCE [LARGE SCALE GENOMIC DNA]</scope>
    <source>
        <tissue evidence="1">Muscle</tissue>
    </source>
</reference>
<comment type="caution">
    <text evidence="1">The sequence shown here is derived from an EMBL/GenBank/DDBJ whole genome shotgun (WGS) entry which is preliminary data.</text>
</comment>
<evidence type="ECO:0000313" key="2">
    <source>
        <dbReference type="Proteomes" id="UP000324222"/>
    </source>
</evidence>
<protein>
    <submittedName>
        <fullName evidence="1">Uncharacterized protein</fullName>
    </submittedName>
</protein>
<gene>
    <name evidence="1" type="ORF">E2C01_033484</name>
</gene>
<organism evidence="1 2">
    <name type="scientific">Portunus trituberculatus</name>
    <name type="common">Swimming crab</name>
    <name type="synonym">Neptunus trituberculatus</name>
    <dbReference type="NCBI Taxonomy" id="210409"/>
    <lineage>
        <taxon>Eukaryota</taxon>
        <taxon>Metazoa</taxon>
        <taxon>Ecdysozoa</taxon>
        <taxon>Arthropoda</taxon>
        <taxon>Crustacea</taxon>
        <taxon>Multicrustacea</taxon>
        <taxon>Malacostraca</taxon>
        <taxon>Eumalacostraca</taxon>
        <taxon>Eucarida</taxon>
        <taxon>Decapoda</taxon>
        <taxon>Pleocyemata</taxon>
        <taxon>Brachyura</taxon>
        <taxon>Eubrachyura</taxon>
        <taxon>Portunoidea</taxon>
        <taxon>Portunidae</taxon>
        <taxon>Portuninae</taxon>
        <taxon>Portunus</taxon>
    </lineage>
</organism>
<name>A0A5B7EYT0_PORTR</name>
<dbReference type="AlphaFoldDB" id="A0A5B7EYT0"/>